<dbReference type="InterPro" id="IPR029044">
    <property type="entry name" value="Nucleotide-diphossugar_trans"/>
</dbReference>
<evidence type="ECO:0000313" key="6">
    <source>
        <dbReference type="Proteomes" id="UP000323142"/>
    </source>
</evidence>
<comment type="caution">
    <text evidence="5">The sequence shown here is derived from an EMBL/GenBank/DDBJ whole genome shotgun (WGS) entry which is preliminary data.</text>
</comment>
<evidence type="ECO:0000256" key="1">
    <source>
        <dbReference type="ARBA" id="ARBA00006739"/>
    </source>
</evidence>
<reference evidence="5 6" key="1">
    <citation type="submission" date="2019-09" db="EMBL/GenBank/DDBJ databases">
        <title>Salinarimonas rosea gen. nov., sp. nov., a new member of the a-2 subgroup of the Proteobacteria.</title>
        <authorList>
            <person name="Liu J."/>
        </authorList>
    </citation>
    <scope>NUCLEOTIDE SEQUENCE [LARGE SCALE GENOMIC DNA]</scope>
    <source>
        <strain evidence="5 6">BN140002</strain>
    </source>
</reference>
<evidence type="ECO:0000256" key="2">
    <source>
        <dbReference type="ARBA" id="ARBA00022676"/>
    </source>
</evidence>
<reference evidence="5 6" key="2">
    <citation type="submission" date="2019-09" db="EMBL/GenBank/DDBJ databases">
        <authorList>
            <person name="Jin C."/>
        </authorList>
    </citation>
    <scope>NUCLEOTIDE SEQUENCE [LARGE SCALE GENOMIC DNA]</scope>
    <source>
        <strain evidence="5 6">BN140002</strain>
    </source>
</reference>
<organism evidence="5 6">
    <name type="scientific">Salinarimonas soli</name>
    <dbReference type="NCBI Taxonomy" id="1638099"/>
    <lineage>
        <taxon>Bacteria</taxon>
        <taxon>Pseudomonadati</taxon>
        <taxon>Pseudomonadota</taxon>
        <taxon>Alphaproteobacteria</taxon>
        <taxon>Hyphomicrobiales</taxon>
        <taxon>Salinarimonadaceae</taxon>
        <taxon>Salinarimonas</taxon>
    </lineage>
</organism>
<dbReference type="EMBL" id="VUOA01000001">
    <property type="protein sequence ID" value="KAA2244387.1"/>
    <property type="molecule type" value="Genomic_DNA"/>
</dbReference>
<sequence length="327" mass="36223">MSPTPVASDAAQTAPAAAWPTVTLCIPTFRRPLGLELLLDHVARLSYPGRLKVLVVDNDAEAQAGLAVVERRREGFPFPMRGVLEATRGQTYAYNRAFTLAATEEDASDLVAILDDDEYPAADWLTLMVDALRTYDAGIVGGPVLPVFDDPDHWMARTNLFNPLRFPTGPVSVIYGAGSMIIRRDVLMPYLDEPFSNELAFTGGSDIDFFHRCRRDGVRFAWADEAIVLETVPTTRMQVGWLLRRSFRAGTDLGRVARKYQPGRKAAALRWAKGPGLVAVSLAQIPVSALFGKGRIVRTLMNTARGVGRIASEFDLRYEEYRRIHGR</sequence>
<comment type="similarity">
    <text evidence="1">Belongs to the glycosyltransferase 2 family.</text>
</comment>
<dbReference type="PANTHER" id="PTHR43179:SF12">
    <property type="entry name" value="GALACTOFURANOSYLTRANSFERASE GLFT2"/>
    <property type="match status" value="1"/>
</dbReference>
<protein>
    <submittedName>
        <fullName evidence="5">Glycosyltransferase family 2 protein</fullName>
    </submittedName>
</protein>
<dbReference type="Proteomes" id="UP000323142">
    <property type="component" value="Unassembled WGS sequence"/>
</dbReference>
<dbReference type="PANTHER" id="PTHR43179">
    <property type="entry name" value="RHAMNOSYLTRANSFERASE WBBL"/>
    <property type="match status" value="1"/>
</dbReference>
<evidence type="ECO:0000313" key="5">
    <source>
        <dbReference type="EMBL" id="KAA2244387.1"/>
    </source>
</evidence>
<feature type="domain" description="Glycosyltransferase 2-like" evidence="4">
    <location>
        <begin position="24"/>
        <end position="187"/>
    </location>
</feature>
<dbReference type="Gene3D" id="3.90.550.10">
    <property type="entry name" value="Spore Coat Polysaccharide Biosynthesis Protein SpsA, Chain A"/>
    <property type="match status" value="1"/>
</dbReference>
<dbReference type="GO" id="GO:0016757">
    <property type="term" value="F:glycosyltransferase activity"/>
    <property type="evidence" value="ECO:0007669"/>
    <property type="project" value="UniProtKB-KW"/>
</dbReference>
<dbReference type="SUPFAM" id="SSF53448">
    <property type="entry name" value="Nucleotide-diphospho-sugar transferases"/>
    <property type="match status" value="1"/>
</dbReference>
<proteinExistence type="inferred from homology"/>
<keyword evidence="2" id="KW-0328">Glycosyltransferase</keyword>
<name>A0A5B2W1P7_9HYPH</name>
<dbReference type="OrthoDB" id="6116224at2"/>
<dbReference type="InterPro" id="IPR001173">
    <property type="entry name" value="Glyco_trans_2-like"/>
</dbReference>
<dbReference type="Pfam" id="PF00535">
    <property type="entry name" value="Glycos_transf_2"/>
    <property type="match status" value="1"/>
</dbReference>
<evidence type="ECO:0000256" key="3">
    <source>
        <dbReference type="ARBA" id="ARBA00022679"/>
    </source>
</evidence>
<gene>
    <name evidence="5" type="ORF">F0L46_00360</name>
</gene>
<dbReference type="CDD" id="cd00761">
    <property type="entry name" value="Glyco_tranf_GTA_type"/>
    <property type="match status" value="1"/>
</dbReference>
<evidence type="ECO:0000259" key="4">
    <source>
        <dbReference type="Pfam" id="PF00535"/>
    </source>
</evidence>
<keyword evidence="3 5" id="KW-0808">Transferase</keyword>
<accession>A0A5B2W1P7</accession>
<dbReference type="RefSeq" id="WP_149815043.1">
    <property type="nucleotide sequence ID" value="NZ_VUOA01000001.1"/>
</dbReference>
<keyword evidence="6" id="KW-1185">Reference proteome</keyword>
<dbReference type="AlphaFoldDB" id="A0A5B2W1P7"/>